<feature type="compositionally biased region" description="Basic and acidic residues" evidence="1">
    <location>
        <begin position="38"/>
        <end position="59"/>
    </location>
</feature>
<accession>A0A921MV53</accession>
<gene>
    <name evidence="2" type="ORF">K8V81_05905</name>
</gene>
<feature type="region of interest" description="Disordered" evidence="1">
    <location>
        <begin position="1"/>
        <end position="86"/>
    </location>
</feature>
<reference evidence="2" key="2">
    <citation type="submission" date="2021-09" db="EMBL/GenBank/DDBJ databases">
        <authorList>
            <person name="Gilroy R."/>
        </authorList>
    </citation>
    <scope>NUCLEOTIDE SEQUENCE</scope>
    <source>
        <strain evidence="2">ChiGjej5B5-22894</strain>
    </source>
</reference>
<evidence type="ECO:0000313" key="3">
    <source>
        <dbReference type="Proteomes" id="UP000742460"/>
    </source>
</evidence>
<proteinExistence type="predicted"/>
<feature type="compositionally biased region" description="Low complexity" evidence="1">
    <location>
        <begin position="1"/>
        <end position="16"/>
    </location>
</feature>
<feature type="compositionally biased region" description="Acidic residues" evidence="1">
    <location>
        <begin position="60"/>
        <end position="69"/>
    </location>
</feature>
<protein>
    <submittedName>
        <fullName evidence="2">Uncharacterized protein</fullName>
    </submittedName>
</protein>
<dbReference type="Proteomes" id="UP000742460">
    <property type="component" value="Unassembled WGS sequence"/>
</dbReference>
<dbReference type="RefSeq" id="WP_140398394.1">
    <property type="nucleotide sequence ID" value="NZ_FXXB01000006.1"/>
</dbReference>
<evidence type="ECO:0000256" key="1">
    <source>
        <dbReference type="SAM" id="MobiDB-lite"/>
    </source>
</evidence>
<name>A0A921MV53_9MICO</name>
<dbReference type="OrthoDB" id="4794429at2"/>
<sequence length="86" mass="9125">MSKNGTAPGPGTGAAQPRRRVVISSLTGKPIEWDEPETPSKERPAAGEHRPILPDRVAEDAPEPGADESNDARIAGDVPPHWGRGR</sequence>
<evidence type="ECO:0000313" key="2">
    <source>
        <dbReference type="EMBL" id="HJG91243.1"/>
    </source>
</evidence>
<comment type="caution">
    <text evidence="2">The sequence shown here is derived from an EMBL/GenBank/DDBJ whole genome shotgun (WGS) entry which is preliminary data.</text>
</comment>
<dbReference type="EMBL" id="DYUE01000146">
    <property type="protein sequence ID" value="HJG91243.1"/>
    <property type="molecule type" value="Genomic_DNA"/>
</dbReference>
<dbReference type="AlphaFoldDB" id="A0A921MV53"/>
<reference evidence="2" key="1">
    <citation type="journal article" date="2021" name="PeerJ">
        <title>Extensive microbial diversity within the chicken gut microbiome revealed by metagenomics and culture.</title>
        <authorList>
            <person name="Gilroy R."/>
            <person name="Ravi A."/>
            <person name="Getino M."/>
            <person name="Pursley I."/>
            <person name="Horton D.L."/>
            <person name="Alikhan N.F."/>
            <person name="Baker D."/>
            <person name="Gharbi K."/>
            <person name="Hall N."/>
            <person name="Watson M."/>
            <person name="Adriaenssens E.M."/>
            <person name="Foster-Nyarko E."/>
            <person name="Jarju S."/>
            <person name="Secka A."/>
            <person name="Antonio M."/>
            <person name="Oren A."/>
            <person name="Chaudhuri R.R."/>
            <person name="La Ragione R."/>
            <person name="Hildebrand F."/>
            <person name="Pallen M.J."/>
        </authorList>
    </citation>
    <scope>NUCLEOTIDE SEQUENCE</scope>
    <source>
        <strain evidence="2">ChiGjej5B5-22894</strain>
    </source>
</reference>
<organism evidence="2 3">
    <name type="scientific">Brachybacterium massiliense</name>
    <dbReference type="NCBI Taxonomy" id="1755098"/>
    <lineage>
        <taxon>Bacteria</taxon>
        <taxon>Bacillati</taxon>
        <taxon>Actinomycetota</taxon>
        <taxon>Actinomycetes</taxon>
        <taxon>Micrococcales</taxon>
        <taxon>Dermabacteraceae</taxon>
        <taxon>Brachybacterium</taxon>
    </lineage>
</organism>